<reference evidence="2" key="1">
    <citation type="submission" date="2020-02" db="EMBL/GenBank/DDBJ databases">
        <authorList>
            <person name="Meier V. D."/>
        </authorList>
    </citation>
    <scope>NUCLEOTIDE SEQUENCE</scope>
    <source>
        <strain evidence="2">AVDCRST_MAG34</strain>
    </source>
</reference>
<gene>
    <name evidence="2" type="ORF">AVDCRST_MAG34-414</name>
</gene>
<evidence type="ECO:0000313" key="2">
    <source>
        <dbReference type="EMBL" id="CAA9333588.1"/>
    </source>
</evidence>
<accession>A0A6J4LN98</accession>
<feature type="non-terminal residue" evidence="2">
    <location>
        <position position="1"/>
    </location>
</feature>
<dbReference type="EMBL" id="CADCUI010000009">
    <property type="protein sequence ID" value="CAA9333588.1"/>
    <property type="molecule type" value="Genomic_DNA"/>
</dbReference>
<sequence length="41" mass="4809">DEPRCRPGDRRWSASRRAGDVLPRRAESAHDRWGRWPASHV</sequence>
<proteinExistence type="predicted"/>
<dbReference type="AlphaFoldDB" id="A0A6J4LN98"/>
<organism evidence="2">
    <name type="scientific">uncultured Nocardioidaceae bacterium</name>
    <dbReference type="NCBI Taxonomy" id="253824"/>
    <lineage>
        <taxon>Bacteria</taxon>
        <taxon>Bacillati</taxon>
        <taxon>Actinomycetota</taxon>
        <taxon>Actinomycetes</taxon>
        <taxon>Propionibacteriales</taxon>
        <taxon>Nocardioidaceae</taxon>
        <taxon>environmental samples</taxon>
    </lineage>
</organism>
<feature type="region of interest" description="Disordered" evidence="1">
    <location>
        <begin position="1"/>
        <end position="41"/>
    </location>
</feature>
<protein>
    <submittedName>
        <fullName evidence="2">Uncharacterized protein</fullName>
    </submittedName>
</protein>
<name>A0A6J4LN98_9ACTN</name>
<feature type="non-terminal residue" evidence="2">
    <location>
        <position position="41"/>
    </location>
</feature>
<evidence type="ECO:0000256" key="1">
    <source>
        <dbReference type="SAM" id="MobiDB-lite"/>
    </source>
</evidence>
<feature type="compositionally biased region" description="Basic and acidic residues" evidence="1">
    <location>
        <begin position="1"/>
        <end position="34"/>
    </location>
</feature>